<dbReference type="GO" id="GO:0043190">
    <property type="term" value="C:ATP-binding cassette (ABC) transporter complex"/>
    <property type="evidence" value="ECO:0007669"/>
    <property type="project" value="InterPro"/>
</dbReference>
<dbReference type="Gene3D" id="3.90.76.10">
    <property type="entry name" value="Dipeptide-binding Protein, Domain 1"/>
    <property type="match status" value="1"/>
</dbReference>
<accession>A0A7G7VKV7</accession>
<dbReference type="Gene3D" id="3.10.105.10">
    <property type="entry name" value="Dipeptide-binding Protein, Domain 3"/>
    <property type="match status" value="1"/>
</dbReference>
<evidence type="ECO:0000313" key="7">
    <source>
        <dbReference type="Proteomes" id="UP000515480"/>
    </source>
</evidence>
<dbReference type="PANTHER" id="PTHR30290">
    <property type="entry name" value="PERIPLASMIC BINDING COMPONENT OF ABC TRANSPORTER"/>
    <property type="match status" value="1"/>
</dbReference>
<dbReference type="PROSITE" id="PS51257">
    <property type="entry name" value="PROKAR_LIPOPROTEIN"/>
    <property type="match status" value="1"/>
</dbReference>
<keyword evidence="7" id="KW-1185">Reference proteome</keyword>
<dbReference type="AlphaFoldDB" id="A0A7G7VKV7"/>
<dbReference type="InterPro" id="IPR030678">
    <property type="entry name" value="Peptide/Ni-bd"/>
</dbReference>
<dbReference type="Gene3D" id="3.40.190.10">
    <property type="entry name" value="Periplasmic binding protein-like II"/>
    <property type="match status" value="1"/>
</dbReference>
<dbReference type="RefSeq" id="WP_185980688.1">
    <property type="nucleotide sequence ID" value="NZ_CP060204.1"/>
</dbReference>
<proteinExistence type="inferred from homology"/>
<dbReference type="KEGG" id="stim:H1B31_01960"/>
<feature type="chain" id="PRO_5038382109" evidence="4">
    <location>
        <begin position="18"/>
        <end position="512"/>
    </location>
</feature>
<comment type="similarity">
    <text evidence="1">Belongs to the bacterial solute-binding protein 5 family.</text>
</comment>
<feature type="signal peptide" evidence="4">
    <location>
        <begin position="1"/>
        <end position="17"/>
    </location>
</feature>
<feature type="domain" description="Solute-binding protein family 5" evidence="5">
    <location>
        <begin position="70"/>
        <end position="427"/>
    </location>
</feature>
<protein>
    <submittedName>
        <fullName evidence="6">ABC transporter substrate-binding protein</fullName>
    </submittedName>
</protein>
<dbReference type="InterPro" id="IPR000914">
    <property type="entry name" value="SBP_5_dom"/>
</dbReference>
<dbReference type="EMBL" id="CP060204">
    <property type="protein sequence ID" value="QNH54750.1"/>
    <property type="molecule type" value="Genomic_DNA"/>
</dbReference>
<dbReference type="GO" id="GO:0042597">
    <property type="term" value="C:periplasmic space"/>
    <property type="evidence" value="ECO:0007669"/>
    <property type="project" value="UniProtKB-ARBA"/>
</dbReference>
<evidence type="ECO:0000313" key="6">
    <source>
        <dbReference type="EMBL" id="QNH54750.1"/>
    </source>
</evidence>
<dbReference type="Pfam" id="PF00496">
    <property type="entry name" value="SBP_bac_5"/>
    <property type="match status" value="1"/>
</dbReference>
<dbReference type="GO" id="GO:1904680">
    <property type="term" value="F:peptide transmembrane transporter activity"/>
    <property type="evidence" value="ECO:0007669"/>
    <property type="project" value="TreeGrafter"/>
</dbReference>
<gene>
    <name evidence="6" type="ORF">H1B31_01960</name>
</gene>
<evidence type="ECO:0000259" key="5">
    <source>
        <dbReference type="Pfam" id="PF00496"/>
    </source>
</evidence>
<sequence length="512" mass="57027">MKKLLLLCLAFALLALAGGCGGERADEAHGGQLVYATKDYEGINVLVGEYAEIGQLLFDGLMRRDENDAIVPALAASVEYDPETYTYVFRLREGVHWHDGKPLRAADVKFTIEAIKNPLVDSLHAPNFEEVREITEVDDRTVRIRLSAPNAAFLDYMMQPILPAHLLEGQDLTTTGFFRSPVGTGPFRMESWEAGKEIVLVKNEDYYRGAPKIDRFVVKIVADDAAEAKALADGTADLARLSPRAAAPFEGKDGYRFYAMKTANFGAILINCAHPYWQRNRDLLPAIAYAVDRAAVINDALLGHGIPAYSPLQRSSFNNPNVEHYDYNPAKTQEILEAAGCRKGADGYYTRGGEEVGFILTVKNDKYSRIDIANVVAAQMRAVGIHCTVETPAKVDWDGQMAYLSGVGNEIDPDAHTYKVFSTNGRGNDGHYANPRVDEYLLAARRTTDTAERMRLYGLFQEEVTKDLPYIYICYLDFIYVTNARVHGITPNRMLGYNGVGFFWNVNEWTVE</sequence>
<dbReference type="PANTHER" id="PTHR30290:SF9">
    <property type="entry name" value="OLIGOPEPTIDE-BINDING PROTEIN APPA"/>
    <property type="match status" value="1"/>
</dbReference>
<dbReference type="PIRSF" id="PIRSF002741">
    <property type="entry name" value="MppA"/>
    <property type="match status" value="1"/>
</dbReference>
<dbReference type="SUPFAM" id="SSF53850">
    <property type="entry name" value="Periplasmic binding protein-like II"/>
    <property type="match status" value="1"/>
</dbReference>
<evidence type="ECO:0000256" key="3">
    <source>
        <dbReference type="ARBA" id="ARBA00022729"/>
    </source>
</evidence>
<keyword evidence="3 4" id="KW-0732">Signal</keyword>
<dbReference type="GO" id="GO:0015833">
    <property type="term" value="P:peptide transport"/>
    <property type="evidence" value="ECO:0007669"/>
    <property type="project" value="TreeGrafter"/>
</dbReference>
<organism evidence="6 7">
    <name type="scientific">Selenomonas timonae</name>
    <dbReference type="NCBI Taxonomy" id="2754044"/>
    <lineage>
        <taxon>Bacteria</taxon>
        <taxon>Bacillati</taxon>
        <taxon>Bacillota</taxon>
        <taxon>Negativicutes</taxon>
        <taxon>Selenomonadales</taxon>
        <taxon>Selenomonadaceae</taxon>
        <taxon>Selenomonas</taxon>
    </lineage>
</organism>
<evidence type="ECO:0000256" key="2">
    <source>
        <dbReference type="ARBA" id="ARBA00022448"/>
    </source>
</evidence>
<evidence type="ECO:0000256" key="4">
    <source>
        <dbReference type="SAM" id="SignalP"/>
    </source>
</evidence>
<dbReference type="Proteomes" id="UP000515480">
    <property type="component" value="Chromosome"/>
</dbReference>
<keyword evidence="2" id="KW-0813">Transport</keyword>
<name>A0A7G7VKV7_9FIRM</name>
<evidence type="ECO:0000256" key="1">
    <source>
        <dbReference type="ARBA" id="ARBA00005695"/>
    </source>
</evidence>
<reference evidence="6 7" key="1">
    <citation type="submission" date="2020-07" db="EMBL/GenBank/DDBJ databases">
        <title>Complete genome and description of Selenomonas timonensis sp. nov., a new bacterium isolated from a gingivitis subject.</title>
        <authorList>
            <person name="Antezack A."/>
        </authorList>
    </citation>
    <scope>NUCLEOTIDE SEQUENCE [LARGE SCALE GENOMIC DNA]</scope>
    <source>
        <strain evidence="6 7">Marseille-Q3039</strain>
    </source>
</reference>
<dbReference type="InterPro" id="IPR039424">
    <property type="entry name" value="SBP_5"/>
</dbReference>